<dbReference type="PANTHER" id="PTHR13200:SF0">
    <property type="entry name" value="EEF1A LYSINE METHYLTRANSFERASE 1"/>
    <property type="match status" value="1"/>
</dbReference>
<dbReference type="EMBL" id="JAKJXO020000007">
    <property type="protein sequence ID" value="KAL1602613.1"/>
    <property type="molecule type" value="Genomic_DNA"/>
</dbReference>
<comment type="similarity">
    <text evidence="5">Belongs to the class I-like SAM-binding methyltransferase superfamily. EFM5 family.</text>
</comment>
<keyword evidence="7" id="KW-1185">Reference proteome</keyword>
<evidence type="ECO:0000313" key="6">
    <source>
        <dbReference type="EMBL" id="KAL1602613.1"/>
    </source>
</evidence>
<evidence type="ECO:0000256" key="1">
    <source>
        <dbReference type="ARBA" id="ARBA00004496"/>
    </source>
</evidence>
<evidence type="ECO:0000256" key="3">
    <source>
        <dbReference type="ARBA" id="ARBA00022603"/>
    </source>
</evidence>
<evidence type="ECO:0000256" key="5">
    <source>
        <dbReference type="HAMAP-Rule" id="MF_03187"/>
    </source>
</evidence>
<name>A0ABR3REA4_9PLEO</name>
<sequence>MAGACLRIAGGLKAEVPAFTTCFIDKTEGQSRAGALDALKEFYGERDARQKQFEDLKAQAEDDFEGKLSMDAFTEDWNASQFWVYTIFPTKLLCTHALQYSDETATTLARHLLDGATNESRIAVVSAPSTFIQLKNILASGECTAKPHLTLLEYDTRFNVFKEFVPYDFEQPLKLPVELKASFDRIIVDPPFLSQDCQTKAALTVRWLAKSWDEASLRLIACTGERMEALIQKLYSKVGTRTTTFEVKHAKGLSNEFRCYANFECADWKWVEQR</sequence>
<dbReference type="Proteomes" id="UP001521785">
    <property type="component" value="Unassembled WGS sequence"/>
</dbReference>
<comment type="function">
    <text evidence="5">S-adenosyl-L-methionine-dependent protein-lysine N-methyltransferase that trimethylates elongation factor 1-alpha at 'Lys-79'.</text>
</comment>
<comment type="caution">
    <text evidence="6">The sequence shown here is derived from an EMBL/GenBank/DDBJ whole genome shotgun (WGS) entry which is preliminary data.</text>
</comment>
<dbReference type="InterPro" id="IPR019369">
    <property type="entry name" value="Efm5/EEF1AKMT1"/>
</dbReference>
<gene>
    <name evidence="5 6" type="primary">EFM5</name>
    <name evidence="6" type="ORF">SLS60_006029</name>
</gene>
<dbReference type="EC" id="2.1.1.-" evidence="5"/>
<proteinExistence type="inferred from homology"/>
<evidence type="ECO:0000256" key="2">
    <source>
        <dbReference type="ARBA" id="ARBA00022490"/>
    </source>
</evidence>
<dbReference type="PANTHER" id="PTHR13200">
    <property type="entry name" value="EEF1A LYSINE METHYLTRANSFERASE 1"/>
    <property type="match status" value="1"/>
</dbReference>
<keyword evidence="2 5" id="KW-0963">Cytoplasm</keyword>
<evidence type="ECO:0000256" key="4">
    <source>
        <dbReference type="ARBA" id="ARBA00022679"/>
    </source>
</evidence>
<accession>A0ABR3REA4</accession>
<dbReference type="InterPro" id="IPR041370">
    <property type="entry name" value="Mlase_EEF1AKMT1/ZCCHC4"/>
</dbReference>
<evidence type="ECO:0000313" key="7">
    <source>
        <dbReference type="Proteomes" id="UP001521785"/>
    </source>
</evidence>
<reference evidence="6 7" key="1">
    <citation type="submission" date="2024-02" db="EMBL/GenBank/DDBJ databases">
        <title>De novo assembly and annotation of 12 fungi associated with fruit tree decline syndrome in Ontario, Canada.</title>
        <authorList>
            <person name="Sulman M."/>
            <person name="Ellouze W."/>
            <person name="Ilyukhin E."/>
        </authorList>
    </citation>
    <scope>NUCLEOTIDE SEQUENCE [LARGE SCALE GENOMIC DNA]</scope>
    <source>
        <strain evidence="6 7">M42-189</strain>
    </source>
</reference>
<organism evidence="6 7">
    <name type="scientific">Paraconiothyrium brasiliense</name>
    <dbReference type="NCBI Taxonomy" id="300254"/>
    <lineage>
        <taxon>Eukaryota</taxon>
        <taxon>Fungi</taxon>
        <taxon>Dikarya</taxon>
        <taxon>Ascomycota</taxon>
        <taxon>Pezizomycotina</taxon>
        <taxon>Dothideomycetes</taxon>
        <taxon>Pleosporomycetidae</taxon>
        <taxon>Pleosporales</taxon>
        <taxon>Massarineae</taxon>
        <taxon>Didymosphaeriaceae</taxon>
        <taxon>Paraconiothyrium</taxon>
    </lineage>
</organism>
<keyword evidence="3 5" id="KW-0489">Methyltransferase</keyword>
<keyword evidence="4 5" id="KW-0808">Transferase</keyword>
<comment type="subcellular location">
    <subcellularLocation>
        <location evidence="1 5">Cytoplasm</location>
    </subcellularLocation>
</comment>
<protein>
    <recommendedName>
        <fullName evidence="5">Protein-lysine N-methyltransferase EFM5</fullName>
        <ecNumber evidence="5">2.1.1.-</ecNumber>
    </recommendedName>
    <alternativeName>
        <fullName evidence="5">Elongation factor methyltransferase 5</fullName>
    </alternativeName>
</protein>
<dbReference type="Pfam" id="PF10237">
    <property type="entry name" value="N6-adenineMlase"/>
    <property type="match status" value="1"/>
</dbReference>
<dbReference type="HAMAP" id="MF_03187">
    <property type="entry name" value="Methyltr_EFM5"/>
    <property type="match status" value="1"/>
</dbReference>